<evidence type="ECO:0000313" key="2">
    <source>
        <dbReference type="EMBL" id="NMF94612.1"/>
    </source>
</evidence>
<evidence type="ECO:0000313" key="3">
    <source>
        <dbReference type="Proteomes" id="UP000601990"/>
    </source>
</evidence>
<dbReference type="RefSeq" id="WP_169199832.1">
    <property type="nucleotide sequence ID" value="NZ_WTVH02000009.1"/>
</dbReference>
<dbReference type="Gene3D" id="1.10.3680.10">
    <property type="entry name" value="TerB-like"/>
    <property type="match status" value="1"/>
</dbReference>
<dbReference type="SUPFAM" id="SSF158682">
    <property type="entry name" value="TerB-like"/>
    <property type="match status" value="1"/>
</dbReference>
<feature type="domain" description="Co-chaperone DjlA N-terminal" evidence="1">
    <location>
        <begin position="29"/>
        <end position="146"/>
    </location>
</feature>
<evidence type="ECO:0000259" key="1">
    <source>
        <dbReference type="Pfam" id="PF05099"/>
    </source>
</evidence>
<dbReference type="CDD" id="cd07313">
    <property type="entry name" value="terB_like_2"/>
    <property type="match status" value="1"/>
</dbReference>
<dbReference type="Proteomes" id="UP000601990">
    <property type="component" value="Unassembled WGS sequence"/>
</dbReference>
<protein>
    <submittedName>
        <fullName evidence="2">TerB family tellurite resistance protein</fullName>
    </submittedName>
</protein>
<gene>
    <name evidence="2" type="ORF">GO608_14885</name>
</gene>
<reference evidence="2" key="1">
    <citation type="submission" date="2019-12" db="EMBL/GenBank/DDBJ databases">
        <title>Comparative genomics gives insights into the taxonomy of the Azoarcus-Aromatoleum group and reveals separate origins of nif in the plant-associated Azoarcus and non-plant-associated Aromatoleum sub-groups.</title>
        <authorList>
            <person name="Lafos M."/>
            <person name="Maluk M."/>
            <person name="Batista M."/>
            <person name="Junghare M."/>
            <person name="Carmona M."/>
            <person name="Faoro H."/>
            <person name="Cruz L.M."/>
            <person name="Battistoni F."/>
            <person name="De Souza E."/>
            <person name="Pedrosa F."/>
            <person name="Chen W.-M."/>
            <person name="Poole P.S."/>
            <person name="Dixon R.A."/>
            <person name="James E.K."/>
        </authorList>
    </citation>
    <scope>NUCLEOTIDE SEQUENCE</scope>
    <source>
        <strain evidence="2">U120</strain>
    </source>
</reference>
<comment type="caution">
    <text evidence="2">The sequence shown here is derived from an EMBL/GenBank/DDBJ whole genome shotgun (WGS) entry which is preliminary data.</text>
</comment>
<keyword evidence="3" id="KW-1185">Reference proteome</keyword>
<sequence length="161" mass="18049">MLRTLNDLFRSLFDSPPSADEPASQHTLQLATAVLLVEVMRSDAKIGAQERHAVLAALRDKFALADDELERLFELAETHATEATDFHHFTSKINKGFSAEQKLRIVELLWQVALADGHISHHENHLMRKLGDLLHIPHAAYVAAKQRARQHMDVPDAPADP</sequence>
<dbReference type="InterPro" id="IPR007791">
    <property type="entry name" value="DjlA_N"/>
</dbReference>
<dbReference type="EMBL" id="WTVH01000033">
    <property type="protein sequence ID" value="NMF94612.1"/>
    <property type="molecule type" value="Genomic_DNA"/>
</dbReference>
<accession>A0ABX1N5U5</accession>
<dbReference type="InterPro" id="IPR029024">
    <property type="entry name" value="TerB-like"/>
</dbReference>
<organism evidence="2 3">
    <name type="scientific">Aromatoleum buckelii</name>
    <dbReference type="NCBI Taxonomy" id="200254"/>
    <lineage>
        <taxon>Bacteria</taxon>
        <taxon>Pseudomonadati</taxon>
        <taxon>Pseudomonadota</taxon>
        <taxon>Betaproteobacteria</taxon>
        <taxon>Rhodocyclales</taxon>
        <taxon>Rhodocyclaceae</taxon>
        <taxon>Aromatoleum</taxon>
    </lineage>
</organism>
<name>A0ABX1N5U5_9RHOO</name>
<proteinExistence type="predicted"/>
<dbReference type="Pfam" id="PF05099">
    <property type="entry name" value="TerB"/>
    <property type="match status" value="1"/>
</dbReference>